<name>X1RTR9_9ZZZZ</name>
<dbReference type="Pfam" id="PF01253">
    <property type="entry name" value="SUI1"/>
    <property type="match status" value="1"/>
</dbReference>
<dbReference type="InterPro" id="IPR001950">
    <property type="entry name" value="SUI1"/>
</dbReference>
<feature type="domain" description="SUI1" evidence="4">
    <location>
        <begin position="16"/>
        <end position="82"/>
    </location>
</feature>
<keyword evidence="3" id="KW-0648">Protein biosynthesis</keyword>
<dbReference type="PROSITE" id="PS50296">
    <property type="entry name" value="SUI1"/>
    <property type="match status" value="1"/>
</dbReference>
<evidence type="ECO:0000256" key="2">
    <source>
        <dbReference type="ARBA" id="ARBA00022845"/>
    </source>
</evidence>
<reference evidence="5" key="1">
    <citation type="journal article" date="2014" name="Front. Microbiol.">
        <title>High frequency of phylogenetically diverse reductive dehalogenase-homologous genes in deep subseafloor sedimentary metagenomes.</title>
        <authorList>
            <person name="Kawai M."/>
            <person name="Futagami T."/>
            <person name="Toyoda A."/>
            <person name="Takaki Y."/>
            <person name="Nishi S."/>
            <person name="Hori S."/>
            <person name="Arai W."/>
            <person name="Tsubouchi T."/>
            <person name="Morono Y."/>
            <person name="Uchiyama I."/>
            <person name="Ito T."/>
            <person name="Fujiyama A."/>
            <person name="Inagaki F."/>
            <person name="Takami H."/>
        </authorList>
    </citation>
    <scope>NUCLEOTIDE SEQUENCE</scope>
    <source>
        <strain evidence="5">Expedition CK06-06</strain>
    </source>
</reference>
<dbReference type="PANTHER" id="PTHR12789:SF0">
    <property type="entry name" value="DENSITY-REGULATED PROTEIN"/>
    <property type="match status" value="1"/>
</dbReference>
<dbReference type="InterPro" id="IPR050318">
    <property type="entry name" value="DENR/SUI1_TIF"/>
</dbReference>
<dbReference type="GO" id="GO:0003743">
    <property type="term" value="F:translation initiation factor activity"/>
    <property type="evidence" value="ECO:0007669"/>
    <property type="project" value="InterPro"/>
</dbReference>
<keyword evidence="2" id="KW-0810">Translation regulation</keyword>
<dbReference type="GO" id="GO:0006417">
    <property type="term" value="P:regulation of translation"/>
    <property type="evidence" value="ECO:0007669"/>
    <property type="project" value="UniProtKB-KW"/>
</dbReference>
<evidence type="ECO:0000313" key="5">
    <source>
        <dbReference type="EMBL" id="GAI84142.1"/>
    </source>
</evidence>
<evidence type="ECO:0000256" key="3">
    <source>
        <dbReference type="ARBA" id="ARBA00022917"/>
    </source>
</evidence>
<proteinExistence type="inferred from homology"/>
<dbReference type="CDD" id="cd11567">
    <property type="entry name" value="YciH_like"/>
    <property type="match status" value="1"/>
</dbReference>
<dbReference type="InterPro" id="IPR005872">
    <property type="entry name" value="SUI1_arc_bac"/>
</dbReference>
<accession>X1RTR9</accession>
<dbReference type="AlphaFoldDB" id="X1RTR9"/>
<dbReference type="GO" id="GO:0001731">
    <property type="term" value="P:formation of translation preinitiation complex"/>
    <property type="evidence" value="ECO:0007669"/>
    <property type="project" value="TreeGrafter"/>
</dbReference>
<evidence type="ECO:0000256" key="1">
    <source>
        <dbReference type="ARBA" id="ARBA00005422"/>
    </source>
</evidence>
<comment type="caution">
    <text evidence="5">The sequence shown here is derived from an EMBL/GenBank/DDBJ whole genome shotgun (WGS) entry which is preliminary data.</text>
</comment>
<comment type="similarity">
    <text evidence="1">Belongs to the SUI1 family.</text>
</comment>
<dbReference type="Gene3D" id="3.30.780.10">
    <property type="entry name" value="SUI1-like domain"/>
    <property type="match status" value="1"/>
</dbReference>
<gene>
    <name evidence="5" type="ORF">S12H4_23421</name>
</gene>
<evidence type="ECO:0000259" key="4">
    <source>
        <dbReference type="PROSITE" id="PS50296"/>
    </source>
</evidence>
<dbReference type="EMBL" id="BARW01012438">
    <property type="protein sequence ID" value="GAI84142.1"/>
    <property type="molecule type" value="Genomic_DNA"/>
</dbReference>
<dbReference type="SUPFAM" id="SSF55159">
    <property type="entry name" value="eIF1-like"/>
    <property type="match status" value="1"/>
</dbReference>
<dbReference type="GO" id="GO:0002188">
    <property type="term" value="P:translation reinitiation"/>
    <property type="evidence" value="ECO:0007669"/>
    <property type="project" value="TreeGrafter"/>
</dbReference>
<protein>
    <recommendedName>
        <fullName evidence="4">SUI1 domain-containing protein</fullName>
    </recommendedName>
</protein>
<sequence length="102" mass="11774">KDLCICDSLSADEQQIIISNDRRKWGRVVTVIKFEGNIDANLKDILTKAKKKCASGGTVRGNEIELQGEHKFKLKKFLIDLGFPEENIIIHERFMGKPRRRY</sequence>
<dbReference type="InterPro" id="IPR036877">
    <property type="entry name" value="SUI1_dom_sf"/>
</dbReference>
<dbReference type="GO" id="GO:0003729">
    <property type="term" value="F:mRNA binding"/>
    <property type="evidence" value="ECO:0007669"/>
    <property type="project" value="TreeGrafter"/>
</dbReference>
<dbReference type="PANTHER" id="PTHR12789">
    <property type="entry name" value="DENSITY-REGULATED PROTEIN HOMOLOG"/>
    <property type="match status" value="1"/>
</dbReference>
<feature type="non-terminal residue" evidence="5">
    <location>
        <position position="1"/>
    </location>
</feature>
<organism evidence="5">
    <name type="scientific">marine sediment metagenome</name>
    <dbReference type="NCBI Taxonomy" id="412755"/>
    <lineage>
        <taxon>unclassified sequences</taxon>
        <taxon>metagenomes</taxon>
        <taxon>ecological metagenomes</taxon>
    </lineage>
</organism>